<dbReference type="EMBL" id="ANIZ01000789">
    <property type="protein sequence ID" value="ETI52496.1"/>
    <property type="molecule type" value="Genomic_DNA"/>
</dbReference>
<keyword evidence="12" id="KW-1185">Reference proteome</keyword>
<dbReference type="GO" id="GO:0004252">
    <property type="term" value="F:serine-type endopeptidase activity"/>
    <property type="evidence" value="ECO:0007669"/>
    <property type="project" value="InterPro"/>
</dbReference>
<gene>
    <name evidence="11" type="ORF">F443_04369</name>
</gene>
<dbReference type="Pfam" id="PF00089">
    <property type="entry name" value="Trypsin"/>
    <property type="match status" value="1"/>
</dbReference>
<dbReference type="InterPro" id="IPR001254">
    <property type="entry name" value="Trypsin_dom"/>
</dbReference>
<organism evidence="11 12">
    <name type="scientific">Phytophthora nicotianae P1569</name>
    <dbReference type="NCBI Taxonomy" id="1317065"/>
    <lineage>
        <taxon>Eukaryota</taxon>
        <taxon>Sar</taxon>
        <taxon>Stramenopiles</taxon>
        <taxon>Oomycota</taxon>
        <taxon>Peronosporomycetes</taxon>
        <taxon>Peronosporales</taxon>
        <taxon>Peronosporaceae</taxon>
        <taxon>Phytophthora</taxon>
    </lineage>
</organism>
<name>V9FN47_PHYNI</name>
<keyword evidence="3" id="KW-0964">Secreted</keyword>
<comment type="similarity">
    <text evidence="2">Belongs to the peptidase S1 family.</text>
</comment>
<evidence type="ECO:0000256" key="1">
    <source>
        <dbReference type="ARBA" id="ARBA00004613"/>
    </source>
</evidence>
<keyword evidence="4 9" id="KW-0732">Signal</keyword>
<feature type="non-terminal residue" evidence="11">
    <location>
        <position position="1"/>
    </location>
</feature>
<dbReference type="Proteomes" id="UP000018721">
    <property type="component" value="Unassembled WGS sequence"/>
</dbReference>
<dbReference type="eggNOG" id="KOG3627">
    <property type="taxonomic scope" value="Eukaryota"/>
</dbReference>
<keyword evidence="5" id="KW-0843">Virulence</keyword>
<feature type="domain" description="Peptidase S1" evidence="10">
    <location>
        <begin position="50"/>
        <end position="274"/>
    </location>
</feature>
<comment type="caution">
    <text evidence="11">The sequence shown here is derived from an EMBL/GenBank/DDBJ whole genome shotgun (WGS) entry which is preliminary data.</text>
</comment>
<dbReference type="InterPro" id="IPR009003">
    <property type="entry name" value="Peptidase_S1_PA"/>
</dbReference>
<dbReference type="InterPro" id="IPR001314">
    <property type="entry name" value="Peptidase_S1A"/>
</dbReference>
<evidence type="ECO:0000256" key="7">
    <source>
        <dbReference type="ARBA" id="ARBA00023180"/>
    </source>
</evidence>
<dbReference type="InterPro" id="IPR043504">
    <property type="entry name" value="Peptidase_S1_PA_chymotrypsin"/>
</dbReference>
<feature type="region of interest" description="Disordered" evidence="8">
    <location>
        <begin position="276"/>
        <end position="296"/>
    </location>
</feature>
<dbReference type="PRINTS" id="PR00722">
    <property type="entry name" value="CHYMOTRYPSIN"/>
</dbReference>
<dbReference type="SUPFAM" id="SSF50494">
    <property type="entry name" value="Trypsin-like serine proteases"/>
    <property type="match status" value="1"/>
</dbReference>
<dbReference type="CDD" id="cd00190">
    <property type="entry name" value="Tryp_SPc"/>
    <property type="match status" value="1"/>
</dbReference>
<accession>V9FN47</accession>
<dbReference type="Gene3D" id="2.40.10.10">
    <property type="entry name" value="Trypsin-like serine proteases"/>
    <property type="match status" value="1"/>
</dbReference>
<feature type="signal peptide" evidence="9">
    <location>
        <begin position="1"/>
        <end position="20"/>
    </location>
</feature>
<keyword evidence="6" id="KW-1015">Disulfide bond</keyword>
<comment type="subcellular location">
    <subcellularLocation>
        <location evidence="1">Secreted</location>
    </subcellularLocation>
</comment>
<evidence type="ECO:0000256" key="6">
    <source>
        <dbReference type="ARBA" id="ARBA00023157"/>
    </source>
</evidence>
<sequence length="296" mass="31576">KMKLLHSIALVSAMPTLVNGFSFSEIAGEASPSNARIDTTDLTSDEESRIFGGSSADISKYSYVAKLIPGDMEDAPLCTGALIAPQYVLTTGYCLGWYMFDMHVSLGGQKNKDQGSQKSERIRAVEAFRHPMYNSTWYTYDVALIKLEKPSIHKPVRLTGADGSDAKAGTMATVFGWGEVSKEKYADSLQSVAVKIIPDDECGKYAIDTDVTLCAGTERGKGFCGGDNGAPLISNGVVVGIASTLPGEANDCGELPDMYTRVSHVLDYINDVVNGGSTGNVTDSPPMIEDTAELSQ</sequence>
<dbReference type="InterPro" id="IPR050430">
    <property type="entry name" value="Peptidase_S1"/>
</dbReference>
<evidence type="ECO:0000256" key="4">
    <source>
        <dbReference type="ARBA" id="ARBA00022729"/>
    </source>
</evidence>
<dbReference type="OrthoDB" id="122635at2759"/>
<dbReference type="PANTHER" id="PTHR24276:SF98">
    <property type="entry name" value="FI18310P1-RELATED"/>
    <property type="match status" value="1"/>
</dbReference>
<evidence type="ECO:0000256" key="8">
    <source>
        <dbReference type="SAM" id="MobiDB-lite"/>
    </source>
</evidence>
<dbReference type="HOGENOM" id="CLU_006842_7_3_1"/>
<evidence type="ECO:0000256" key="3">
    <source>
        <dbReference type="ARBA" id="ARBA00022525"/>
    </source>
</evidence>
<feature type="chain" id="PRO_5004776457" description="Peptidase S1 domain-containing protein" evidence="9">
    <location>
        <begin position="21"/>
        <end position="296"/>
    </location>
</feature>
<evidence type="ECO:0000313" key="12">
    <source>
        <dbReference type="Proteomes" id="UP000018721"/>
    </source>
</evidence>
<proteinExistence type="inferred from homology"/>
<evidence type="ECO:0000259" key="10">
    <source>
        <dbReference type="PROSITE" id="PS50240"/>
    </source>
</evidence>
<evidence type="ECO:0000256" key="2">
    <source>
        <dbReference type="ARBA" id="ARBA00007664"/>
    </source>
</evidence>
<reference evidence="11 12" key="1">
    <citation type="submission" date="2013-11" db="EMBL/GenBank/DDBJ databases">
        <title>The Genome Sequence of Phytophthora parasitica P1569.</title>
        <authorList>
            <consortium name="The Broad Institute Genomics Platform"/>
            <person name="Russ C."/>
            <person name="Tyler B."/>
            <person name="Panabieres F."/>
            <person name="Shan W."/>
            <person name="Tripathy S."/>
            <person name="Grunwald N."/>
            <person name="Machado M."/>
            <person name="Johnson C.S."/>
            <person name="Arredondo F."/>
            <person name="Hong C."/>
            <person name="Coffey M."/>
            <person name="Young S.K."/>
            <person name="Zeng Q."/>
            <person name="Gargeya S."/>
            <person name="Fitzgerald M."/>
            <person name="Abouelleil A."/>
            <person name="Alvarado L."/>
            <person name="Chapman S.B."/>
            <person name="Gainer-Dewar J."/>
            <person name="Goldberg J."/>
            <person name="Griggs A."/>
            <person name="Gujja S."/>
            <person name="Hansen M."/>
            <person name="Howarth C."/>
            <person name="Imamovic A."/>
            <person name="Ireland A."/>
            <person name="Larimer J."/>
            <person name="McCowan C."/>
            <person name="Murphy C."/>
            <person name="Pearson M."/>
            <person name="Poon T.W."/>
            <person name="Priest M."/>
            <person name="Roberts A."/>
            <person name="Saif S."/>
            <person name="Shea T."/>
            <person name="Sykes S."/>
            <person name="Wortman J."/>
            <person name="Nusbaum C."/>
            <person name="Birren B."/>
        </authorList>
    </citation>
    <scope>NUCLEOTIDE SEQUENCE [LARGE SCALE GENOMIC DNA]</scope>
    <source>
        <strain evidence="11 12">P1569</strain>
    </source>
</reference>
<keyword evidence="7" id="KW-0325">Glycoprotein</keyword>
<dbReference type="GO" id="GO:0006508">
    <property type="term" value="P:proteolysis"/>
    <property type="evidence" value="ECO:0007669"/>
    <property type="project" value="InterPro"/>
</dbReference>
<protein>
    <recommendedName>
        <fullName evidence="10">Peptidase S1 domain-containing protein</fullName>
    </recommendedName>
</protein>
<dbReference type="PANTHER" id="PTHR24276">
    <property type="entry name" value="POLYSERASE-RELATED"/>
    <property type="match status" value="1"/>
</dbReference>
<dbReference type="AlphaFoldDB" id="V9FN47"/>
<dbReference type="PROSITE" id="PS50240">
    <property type="entry name" value="TRYPSIN_DOM"/>
    <property type="match status" value="1"/>
</dbReference>
<dbReference type="SMART" id="SM00020">
    <property type="entry name" value="Tryp_SPc"/>
    <property type="match status" value="1"/>
</dbReference>
<evidence type="ECO:0000313" key="11">
    <source>
        <dbReference type="EMBL" id="ETI52496.1"/>
    </source>
</evidence>
<evidence type="ECO:0000256" key="5">
    <source>
        <dbReference type="ARBA" id="ARBA00023026"/>
    </source>
</evidence>
<dbReference type="GO" id="GO:0005576">
    <property type="term" value="C:extracellular region"/>
    <property type="evidence" value="ECO:0007669"/>
    <property type="project" value="UniProtKB-SubCell"/>
</dbReference>
<evidence type="ECO:0000256" key="9">
    <source>
        <dbReference type="SAM" id="SignalP"/>
    </source>
</evidence>